<gene>
    <name evidence="2" type="ORF">EKM59_06225</name>
</gene>
<evidence type="ECO:0000313" key="2">
    <source>
        <dbReference type="EMBL" id="RUQ88042.1"/>
    </source>
</evidence>
<protein>
    <submittedName>
        <fullName evidence="2">Uncharacterized protein</fullName>
    </submittedName>
</protein>
<evidence type="ECO:0000256" key="1">
    <source>
        <dbReference type="SAM" id="MobiDB-lite"/>
    </source>
</evidence>
<comment type="caution">
    <text evidence="2">The sequence shown here is derived from an EMBL/GenBank/DDBJ whole genome shotgun (WGS) entry which is preliminary data.</text>
</comment>
<feature type="compositionally biased region" description="Polar residues" evidence="1">
    <location>
        <begin position="99"/>
        <end position="108"/>
    </location>
</feature>
<evidence type="ECO:0000313" key="3">
    <source>
        <dbReference type="Proteomes" id="UP000288012"/>
    </source>
</evidence>
<reference evidence="2 3" key="1">
    <citation type="submission" date="2018-12" db="EMBL/GenBank/DDBJ databases">
        <title>Legionella sp,whole genome shotgun sequence.</title>
        <authorList>
            <person name="Wu H."/>
        </authorList>
    </citation>
    <scope>NUCLEOTIDE SEQUENCE [LARGE SCALE GENOMIC DNA]</scope>
    <source>
        <strain evidence="3">km714</strain>
    </source>
</reference>
<proteinExistence type="predicted"/>
<name>A0A433JJ86_9GAMM</name>
<feature type="compositionally biased region" description="Low complexity" evidence="1">
    <location>
        <begin position="111"/>
        <end position="120"/>
    </location>
</feature>
<dbReference type="AlphaFoldDB" id="A0A433JJ86"/>
<organism evidence="2 3">
    <name type="scientific">Legionella septentrionalis</name>
    <dbReference type="NCBI Taxonomy" id="2498109"/>
    <lineage>
        <taxon>Bacteria</taxon>
        <taxon>Pseudomonadati</taxon>
        <taxon>Pseudomonadota</taxon>
        <taxon>Gammaproteobacteria</taxon>
        <taxon>Legionellales</taxon>
        <taxon>Legionellaceae</taxon>
        <taxon>Legionella</taxon>
    </lineage>
</organism>
<keyword evidence="3" id="KW-1185">Reference proteome</keyword>
<sequence>MASSNHEKSVWAHRRETFFAQDKSERITQGYLHAEVEGPVQQLKNKVEQMVAYRPAAVLEAALEALNHLSIRIKEIKNAGPDMSLDSNAASKSPYGGLSKQNLSSLGKNTEPAPESSEPSPQKPGF</sequence>
<accession>A0A433JJ86</accession>
<dbReference type="Proteomes" id="UP000288012">
    <property type="component" value="Unassembled WGS sequence"/>
</dbReference>
<feature type="region of interest" description="Disordered" evidence="1">
    <location>
        <begin position="78"/>
        <end position="126"/>
    </location>
</feature>
<dbReference type="RefSeq" id="WP_126954021.1">
    <property type="nucleotide sequence ID" value="NZ_RZGR01000015.1"/>
</dbReference>
<dbReference type="EMBL" id="RZGR01000015">
    <property type="protein sequence ID" value="RUQ88042.1"/>
    <property type="molecule type" value="Genomic_DNA"/>
</dbReference>